<keyword evidence="6" id="KW-0626">Porin</keyword>
<evidence type="ECO:0000313" key="12">
    <source>
        <dbReference type="EMBL" id="KGN92897.1"/>
    </source>
</evidence>
<dbReference type="Pfam" id="PF00691">
    <property type="entry name" value="OmpA"/>
    <property type="match status" value="1"/>
</dbReference>
<sequence length="391" mass="44190">MKIRYTIYTLAALALGFCSTTLQAQEAKPAKKAWEVGVGGALINWNRVSISGFESRQDDYFYNFRVDHLMGGAKLYVARELNKWFYLDLQGTMGITYNNPEQTGKSGKHSFLFMGGPGLQFRLSPLFGSEYVEPYLRVGANYLWKDFQARNIGRFSQDPTGQAGWSSKDTWNGKDKLEDKNQFFPISVGAGVNAWLNNSVGLGLQGEYIMPIRKELPRFAQVSLNVLFRFGGKDKRPQPRIEYVEVEKPVEKIVEKIVEKKVFVEAEPQVGNLLENINFGFDRYDFTPESEKALDNAAKMLKKQSGQYFLITGYTDAQGNQAYNLELSRKRAQAVVNALIERGVPASMLKWRGVGKKVNAVPASESDDVREGDRKITIERVSNIAFWNKLP</sequence>
<evidence type="ECO:0000256" key="1">
    <source>
        <dbReference type="ARBA" id="ARBA00004571"/>
    </source>
</evidence>
<evidence type="ECO:0000313" key="13">
    <source>
        <dbReference type="Proteomes" id="UP000030101"/>
    </source>
</evidence>
<dbReference type="SUPFAM" id="SSF103088">
    <property type="entry name" value="OmpA-like"/>
    <property type="match status" value="1"/>
</dbReference>
<reference evidence="12 13" key="1">
    <citation type="submission" date="2014-08" db="EMBL/GenBank/DDBJ databases">
        <title>Porphyromonas canoris strain:OH2762 Genome sequencing.</title>
        <authorList>
            <person name="Wallis C."/>
            <person name="Deusch O."/>
            <person name="O'Flynn C."/>
            <person name="Davis I."/>
            <person name="Jospin G."/>
            <person name="Darling A.E."/>
            <person name="Coil D.A."/>
            <person name="Alexiev A."/>
            <person name="Horsfall A."/>
            <person name="Kirkwood N."/>
            <person name="Harris S."/>
            <person name="Eisen J.A."/>
        </authorList>
    </citation>
    <scope>NUCLEOTIDE SEQUENCE [LARGE SCALE GENOMIC DNA]</scope>
    <source>
        <strain evidence="13">COT-108 OH2762</strain>
    </source>
</reference>
<feature type="chain" id="PRO_5045084788" evidence="10">
    <location>
        <begin position="25"/>
        <end position="391"/>
    </location>
</feature>
<evidence type="ECO:0000256" key="9">
    <source>
        <dbReference type="PROSITE-ProRule" id="PRU00473"/>
    </source>
</evidence>
<evidence type="ECO:0000256" key="4">
    <source>
        <dbReference type="ARBA" id="ARBA00022692"/>
    </source>
</evidence>
<gene>
    <name evidence="12" type="ORF">HQ43_03225</name>
</gene>
<evidence type="ECO:0000259" key="11">
    <source>
        <dbReference type="PROSITE" id="PS51123"/>
    </source>
</evidence>
<keyword evidence="5" id="KW-0406">Ion transport</keyword>
<evidence type="ECO:0000256" key="2">
    <source>
        <dbReference type="ARBA" id="ARBA00022448"/>
    </source>
</evidence>
<evidence type="ECO:0000256" key="7">
    <source>
        <dbReference type="ARBA" id="ARBA00023136"/>
    </source>
</evidence>
<dbReference type="InterPro" id="IPR050330">
    <property type="entry name" value="Bact_OuterMem_StrucFunc"/>
</dbReference>
<dbReference type="InterPro" id="IPR036737">
    <property type="entry name" value="OmpA-like_sf"/>
</dbReference>
<dbReference type="PRINTS" id="PR01021">
    <property type="entry name" value="OMPADOMAIN"/>
</dbReference>
<dbReference type="RefSeq" id="WP_036789508.1">
    <property type="nucleotide sequence ID" value="NZ_JQZV01000006.1"/>
</dbReference>
<organism evidence="12 13">
    <name type="scientific">Porphyromonas canoris</name>
    <dbReference type="NCBI Taxonomy" id="36875"/>
    <lineage>
        <taxon>Bacteria</taxon>
        <taxon>Pseudomonadati</taxon>
        <taxon>Bacteroidota</taxon>
        <taxon>Bacteroidia</taxon>
        <taxon>Bacteroidales</taxon>
        <taxon>Porphyromonadaceae</taxon>
        <taxon>Porphyromonas</taxon>
    </lineage>
</organism>
<evidence type="ECO:0000256" key="10">
    <source>
        <dbReference type="SAM" id="SignalP"/>
    </source>
</evidence>
<dbReference type="InterPro" id="IPR006664">
    <property type="entry name" value="OMP_bac"/>
</dbReference>
<keyword evidence="2" id="KW-0813">Transport</keyword>
<evidence type="ECO:0000256" key="6">
    <source>
        <dbReference type="ARBA" id="ARBA00023114"/>
    </source>
</evidence>
<comment type="caution">
    <text evidence="12">The sequence shown here is derived from an EMBL/GenBank/DDBJ whole genome shotgun (WGS) entry which is preliminary data.</text>
</comment>
<keyword evidence="10" id="KW-0732">Signal</keyword>
<evidence type="ECO:0000256" key="8">
    <source>
        <dbReference type="ARBA" id="ARBA00023237"/>
    </source>
</evidence>
<dbReference type="CDD" id="cd07185">
    <property type="entry name" value="OmpA_C-like"/>
    <property type="match status" value="1"/>
</dbReference>
<dbReference type="PROSITE" id="PS51123">
    <property type="entry name" value="OMPA_2"/>
    <property type="match status" value="1"/>
</dbReference>
<proteinExistence type="predicted"/>
<feature type="domain" description="OmpA-like" evidence="11">
    <location>
        <begin position="266"/>
        <end position="384"/>
    </location>
</feature>
<comment type="subcellular location">
    <subcellularLocation>
        <location evidence="1">Cell outer membrane</location>
        <topology evidence="1">Multi-pass membrane protein</topology>
    </subcellularLocation>
</comment>
<protein>
    <submittedName>
        <fullName evidence="12">Membrane protein</fullName>
    </submittedName>
</protein>
<name>A0ABR4XLS4_9PORP</name>
<dbReference type="PANTHER" id="PTHR30329">
    <property type="entry name" value="STATOR ELEMENT OF FLAGELLAR MOTOR COMPLEX"/>
    <property type="match status" value="1"/>
</dbReference>
<evidence type="ECO:0000256" key="5">
    <source>
        <dbReference type="ARBA" id="ARBA00023065"/>
    </source>
</evidence>
<dbReference type="InterPro" id="IPR011250">
    <property type="entry name" value="OMP/PagP_B-barrel"/>
</dbReference>
<dbReference type="Gene3D" id="3.30.1330.60">
    <property type="entry name" value="OmpA-like domain"/>
    <property type="match status" value="1"/>
</dbReference>
<dbReference type="SUPFAM" id="SSF56925">
    <property type="entry name" value="OMPA-like"/>
    <property type="match status" value="1"/>
</dbReference>
<keyword evidence="7 9" id="KW-0472">Membrane</keyword>
<dbReference type="InterPro" id="IPR006665">
    <property type="entry name" value="OmpA-like"/>
</dbReference>
<keyword evidence="13" id="KW-1185">Reference proteome</keyword>
<keyword evidence="8" id="KW-0998">Cell outer membrane</keyword>
<keyword evidence="4" id="KW-0812">Transmembrane</keyword>
<accession>A0ABR4XLS4</accession>
<keyword evidence="3" id="KW-1134">Transmembrane beta strand</keyword>
<dbReference type="EMBL" id="JQZV01000006">
    <property type="protein sequence ID" value="KGN92897.1"/>
    <property type="molecule type" value="Genomic_DNA"/>
</dbReference>
<dbReference type="Gene3D" id="2.40.160.20">
    <property type="match status" value="1"/>
</dbReference>
<dbReference type="PANTHER" id="PTHR30329:SF21">
    <property type="entry name" value="LIPOPROTEIN YIAD-RELATED"/>
    <property type="match status" value="1"/>
</dbReference>
<dbReference type="Proteomes" id="UP000030101">
    <property type="component" value="Unassembled WGS sequence"/>
</dbReference>
<evidence type="ECO:0000256" key="3">
    <source>
        <dbReference type="ARBA" id="ARBA00022452"/>
    </source>
</evidence>
<feature type="signal peptide" evidence="10">
    <location>
        <begin position="1"/>
        <end position="24"/>
    </location>
</feature>